<dbReference type="PANTHER" id="PTHR22950:SF678">
    <property type="entry name" value="VACUOLAR AMINO ACID TRANSPORTER 5-RELATED"/>
    <property type="match status" value="1"/>
</dbReference>
<dbReference type="GO" id="GO:0015189">
    <property type="term" value="F:L-lysine transmembrane transporter activity"/>
    <property type="evidence" value="ECO:0007669"/>
    <property type="project" value="TreeGrafter"/>
</dbReference>
<dbReference type="InParanoid" id="J9D653"/>
<evidence type="ECO:0000256" key="6">
    <source>
        <dbReference type="ARBA" id="ARBA00022970"/>
    </source>
</evidence>
<feature type="transmembrane region" description="Helical" evidence="9">
    <location>
        <begin position="310"/>
        <end position="333"/>
    </location>
</feature>
<dbReference type="InterPro" id="IPR013057">
    <property type="entry name" value="AA_transpt_TM"/>
</dbReference>
<dbReference type="OMA" id="DIFFEMK"/>
<organism evidence="11 12">
    <name type="scientific">Edhazardia aedis (strain USNM 41457)</name>
    <name type="common">Microsporidian parasite</name>
    <dbReference type="NCBI Taxonomy" id="1003232"/>
    <lineage>
        <taxon>Eukaryota</taxon>
        <taxon>Fungi</taxon>
        <taxon>Fungi incertae sedis</taxon>
        <taxon>Microsporidia</taxon>
        <taxon>Edhazardia</taxon>
    </lineage>
</organism>
<evidence type="ECO:0000256" key="8">
    <source>
        <dbReference type="ARBA" id="ARBA00023136"/>
    </source>
</evidence>
<dbReference type="PANTHER" id="PTHR22950">
    <property type="entry name" value="AMINO ACID TRANSPORTER"/>
    <property type="match status" value="1"/>
</dbReference>
<evidence type="ECO:0000256" key="9">
    <source>
        <dbReference type="SAM" id="Phobius"/>
    </source>
</evidence>
<comment type="caution">
    <text evidence="11">The sequence shown here is derived from an EMBL/GenBank/DDBJ whole genome shotgun (WGS) entry which is preliminary data.</text>
</comment>
<feature type="transmembrane region" description="Helical" evidence="9">
    <location>
        <begin position="225"/>
        <end position="248"/>
    </location>
</feature>
<feature type="transmembrane region" description="Helical" evidence="9">
    <location>
        <begin position="339"/>
        <end position="358"/>
    </location>
</feature>
<keyword evidence="8 9" id="KW-0472">Membrane</keyword>
<dbReference type="FunCoup" id="J9D653">
    <property type="interactions" value="84"/>
</dbReference>
<gene>
    <name evidence="11" type="ORF">EDEG_02601</name>
</gene>
<keyword evidence="3" id="KW-0813">Transport</keyword>
<dbReference type="Gene3D" id="1.20.1740.10">
    <property type="entry name" value="Amino acid/polyamine transporter I"/>
    <property type="match status" value="1"/>
</dbReference>
<sequence>MKKTVFLSIYFNLLKTIMGYGILNFPVLFYKFGLIRTIFLLIVSGTFSTFGLMLYTISNRIINKKSNMSTLSLHIFPRLKLLIDFCVSAKCFAVALLYLEIAKKLISLVQNYLRTKENNILKVLSNAKNSTILVFLLLGTAPLSFFDQLHQLKYVSIFGMFCIFLMIASAIYMYFQTNTINEIKFWPKTDESLFKSLGQFVYAFTCHQNIFTIQNEMEESSLKPLNTVIISVILSTIAIYTFYGLINVKIFGDLLQNNMIHIMEQENTFITTAVFFLFLLMLILSYPLQINPCRLYFMSIFNKEYKKNRWFGYITTTSIILSTYALTIPGFAIEKLANYIGGSVSSCMCFIFCSIFYIKIKENKKIRSIMAWSTLLFGLFAMICFFGNILMTN</sequence>
<dbReference type="STRING" id="1003232.J9D653"/>
<reference evidence="11 12" key="1">
    <citation type="submission" date="2011-08" db="EMBL/GenBank/DDBJ databases">
        <authorList>
            <person name="Liu Z.J."/>
            <person name="Shi F.L."/>
            <person name="Lu J.Q."/>
            <person name="Li M."/>
            <person name="Wang Z.L."/>
        </authorList>
    </citation>
    <scope>NUCLEOTIDE SEQUENCE [LARGE SCALE GENOMIC DNA]</scope>
    <source>
        <strain evidence="11 12">USNM 41457</strain>
    </source>
</reference>
<dbReference type="GO" id="GO:0005774">
    <property type="term" value="C:vacuolar membrane"/>
    <property type="evidence" value="ECO:0007669"/>
    <property type="project" value="UniProtKB-SubCell"/>
</dbReference>
<evidence type="ECO:0000259" key="10">
    <source>
        <dbReference type="Pfam" id="PF01490"/>
    </source>
</evidence>
<evidence type="ECO:0000256" key="5">
    <source>
        <dbReference type="ARBA" id="ARBA00022692"/>
    </source>
</evidence>
<dbReference type="GO" id="GO:0005302">
    <property type="term" value="F:L-tyrosine transmembrane transporter activity"/>
    <property type="evidence" value="ECO:0007669"/>
    <property type="project" value="TreeGrafter"/>
</dbReference>
<evidence type="ECO:0000256" key="2">
    <source>
        <dbReference type="ARBA" id="ARBA00008066"/>
    </source>
</evidence>
<feature type="transmembrane region" description="Helical" evidence="9">
    <location>
        <begin position="38"/>
        <end position="58"/>
    </location>
</feature>
<dbReference type="GO" id="GO:0015194">
    <property type="term" value="F:L-serine transmembrane transporter activity"/>
    <property type="evidence" value="ECO:0007669"/>
    <property type="project" value="TreeGrafter"/>
</dbReference>
<dbReference type="HOGENOM" id="CLU_009020_1_2_1"/>
<evidence type="ECO:0000256" key="4">
    <source>
        <dbReference type="ARBA" id="ARBA00022554"/>
    </source>
</evidence>
<feature type="transmembrane region" description="Helical" evidence="9">
    <location>
        <begin position="370"/>
        <end position="391"/>
    </location>
</feature>
<feature type="transmembrane region" description="Helical" evidence="9">
    <location>
        <begin position="154"/>
        <end position="175"/>
    </location>
</feature>
<keyword evidence="7 9" id="KW-1133">Transmembrane helix</keyword>
<reference evidence="12" key="2">
    <citation type="submission" date="2015-07" db="EMBL/GenBank/DDBJ databases">
        <title>Contrasting host-pathogen interactions and genome evolution in two generalist and specialist microsporidian pathogens of mosquitoes.</title>
        <authorList>
            <consortium name="The Broad Institute Genomics Platform"/>
            <consortium name="The Broad Institute Genome Sequencing Center for Infectious Disease"/>
            <person name="Cuomo C.A."/>
            <person name="Sanscrainte N.D."/>
            <person name="Goldberg J.M."/>
            <person name="Heiman D."/>
            <person name="Young S."/>
            <person name="Zeng Q."/>
            <person name="Becnel J.J."/>
            <person name="Birren B.W."/>
        </authorList>
    </citation>
    <scope>NUCLEOTIDE SEQUENCE [LARGE SCALE GENOMIC DNA]</scope>
    <source>
        <strain evidence="12">USNM 41457</strain>
    </source>
</reference>
<feature type="transmembrane region" description="Helical" evidence="9">
    <location>
        <begin position="12"/>
        <end position="32"/>
    </location>
</feature>
<protein>
    <recommendedName>
        <fullName evidence="10">Amino acid transporter transmembrane domain-containing protein</fullName>
    </recommendedName>
</protein>
<dbReference type="GO" id="GO:0005290">
    <property type="term" value="F:L-histidine transmembrane transporter activity"/>
    <property type="evidence" value="ECO:0007669"/>
    <property type="project" value="TreeGrafter"/>
</dbReference>
<evidence type="ECO:0000256" key="3">
    <source>
        <dbReference type="ARBA" id="ARBA00022448"/>
    </source>
</evidence>
<evidence type="ECO:0000313" key="11">
    <source>
        <dbReference type="EMBL" id="EJW03019.1"/>
    </source>
</evidence>
<evidence type="ECO:0000313" key="12">
    <source>
        <dbReference type="Proteomes" id="UP000003163"/>
    </source>
</evidence>
<comment type="subcellular location">
    <subcellularLocation>
        <location evidence="1">Vacuole membrane</location>
        <topology evidence="1">Multi-pass membrane protein</topology>
    </subcellularLocation>
</comment>
<dbReference type="GO" id="GO:0005313">
    <property type="term" value="F:L-glutamate transmembrane transporter activity"/>
    <property type="evidence" value="ECO:0007669"/>
    <property type="project" value="TreeGrafter"/>
</dbReference>
<keyword evidence="4" id="KW-0926">Vacuole</keyword>
<dbReference type="GO" id="GO:0061459">
    <property type="term" value="F:L-arginine transmembrane transporter activity"/>
    <property type="evidence" value="ECO:0007669"/>
    <property type="project" value="TreeGrafter"/>
</dbReference>
<dbReference type="Proteomes" id="UP000003163">
    <property type="component" value="Unassembled WGS sequence"/>
</dbReference>
<evidence type="ECO:0000256" key="7">
    <source>
        <dbReference type="ARBA" id="ARBA00022989"/>
    </source>
</evidence>
<comment type="similarity">
    <text evidence="2">Belongs to the amino acid/polyamine transporter 2 family.</text>
</comment>
<dbReference type="AlphaFoldDB" id="J9D653"/>
<dbReference type="EMBL" id="AFBI03000048">
    <property type="protein sequence ID" value="EJW03019.1"/>
    <property type="molecule type" value="Genomic_DNA"/>
</dbReference>
<dbReference type="OrthoDB" id="438545at2759"/>
<proteinExistence type="inferred from homology"/>
<accession>J9D653</accession>
<keyword evidence="5 9" id="KW-0812">Transmembrane</keyword>
<feature type="transmembrane region" description="Helical" evidence="9">
    <location>
        <begin position="268"/>
        <end position="289"/>
    </location>
</feature>
<dbReference type="Pfam" id="PF01490">
    <property type="entry name" value="Aa_trans"/>
    <property type="match status" value="1"/>
</dbReference>
<keyword evidence="6" id="KW-0029">Amino-acid transport</keyword>
<dbReference type="VEuPathDB" id="MicrosporidiaDB:EDEG_02601"/>
<evidence type="ECO:0000256" key="1">
    <source>
        <dbReference type="ARBA" id="ARBA00004128"/>
    </source>
</evidence>
<name>J9D653_EDHAE</name>
<keyword evidence="12" id="KW-1185">Reference proteome</keyword>
<feature type="domain" description="Amino acid transporter transmembrane" evidence="10">
    <location>
        <begin position="6"/>
        <end position="385"/>
    </location>
</feature>